<feature type="transmembrane region" description="Helical" evidence="7">
    <location>
        <begin position="196"/>
        <end position="216"/>
    </location>
</feature>
<dbReference type="Pfam" id="PF07690">
    <property type="entry name" value="MFS_1"/>
    <property type="match status" value="1"/>
</dbReference>
<dbReference type="RefSeq" id="XP_014066884.1">
    <property type="nucleotide sequence ID" value="XM_014211409.2"/>
</dbReference>
<keyword evidence="9" id="KW-1185">Reference proteome</keyword>
<reference evidence="10" key="1">
    <citation type="submission" date="2025-08" db="UniProtKB">
        <authorList>
            <consortium name="RefSeq"/>
        </authorList>
    </citation>
    <scope>IDENTIFICATION</scope>
</reference>
<dbReference type="SUPFAM" id="SSF103473">
    <property type="entry name" value="MFS general substrate transporter"/>
    <property type="match status" value="1"/>
</dbReference>
<dbReference type="PANTHER" id="PTHR23506:SF26">
    <property type="entry name" value="MFS-TYPE TRANSPORTER SLC18B1"/>
    <property type="match status" value="1"/>
</dbReference>
<dbReference type="OrthoDB" id="446368at2759"/>
<dbReference type="PROSITE" id="PS50850">
    <property type="entry name" value="MFS"/>
    <property type="match status" value="1"/>
</dbReference>
<keyword evidence="2" id="KW-0813">Transport</keyword>
<feature type="transmembrane region" description="Helical" evidence="7">
    <location>
        <begin position="159"/>
        <end position="184"/>
    </location>
</feature>
<feature type="domain" description="Major facilitator superfamily (MFS) profile" evidence="8">
    <location>
        <begin position="36"/>
        <end position="462"/>
    </location>
</feature>
<organism evidence="9 10">
    <name type="scientific">Salmo salar</name>
    <name type="common">Atlantic salmon</name>
    <dbReference type="NCBI Taxonomy" id="8030"/>
    <lineage>
        <taxon>Eukaryota</taxon>
        <taxon>Metazoa</taxon>
        <taxon>Chordata</taxon>
        <taxon>Craniata</taxon>
        <taxon>Vertebrata</taxon>
        <taxon>Euteleostomi</taxon>
        <taxon>Actinopterygii</taxon>
        <taxon>Neopterygii</taxon>
        <taxon>Teleostei</taxon>
        <taxon>Protacanthopterygii</taxon>
        <taxon>Salmoniformes</taxon>
        <taxon>Salmonidae</taxon>
        <taxon>Salmoninae</taxon>
        <taxon>Salmo</taxon>
    </lineage>
</organism>
<feature type="transmembrane region" description="Helical" evidence="7">
    <location>
        <begin position="269"/>
        <end position="291"/>
    </location>
</feature>
<evidence type="ECO:0000256" key="2">
    <source>
        <dbReference type="ARBA" id="ARBA00022448"/>
    </source>
</evidence>
<feature type="transmembrane region" description="Helical" evidence="7">
    <location>
        <begin position="66"/>
        <end position="89"/>
    </location>
</feature>
<evidence type="ECO:0000256" key="5">
    <source>
        <dbReference type="ARBA" id="ARBA00023136"/>
    </source>
</evidence>
<gene>
    <name evidence="10" type="primary">LOC106611325</name>
</gene>
<evidence type="ECO:0000313" key="10">
    <source>
        <dbReference type="RefSeq" id="XP_014066884.1"/>
    </source>
</evidence>
<dbReference type="GO" id="GO:0022857">
    <property type="term" value="F:transmembrane transporter activity"/>
    <property type="evidence" value="ECO:0007669"/>
    <property type="project" value="InterPro"/>
</dbReference>
<sequence>MNDNMDSDEVQQTDGSALEESTSSPNQRMTRYQILTLMSIASVNFSSMICYSILGPFFPQEAVKKGASQTVIGLIFGCYALCNLMGSLVLGKYIVQIGAKFMLISGLFVSSVCTILFGLLDKVPDGATFIILCFIIRSVDAVGFSAAMTSSFAVSAKVFPNNIATVLGSLEIFTGLGLILGPPIGGWLYQSFGYEVPFMALGCFLFLMVPFNMYILPSFAADPSKDSFFRLFTHLKIVLICFAIFTLSSGLGFLDATLSIYAIDTFDLSPGYVGLLLLGLSLPYCLASPLLGIISDRFPSTRPWFMVLGGLFTATGFWFLGPVPILQIKRSAFVIVSVNVLLVLLLLLTRSQYDTIFVSSQLWLVVFMLGIIGFSLSMTAIPTFPEILDCAYENGFEEGLSTLGLVSGLFGAVWSFGMFCGPTLGGFITQQLSFEWAASVQGGLDFLAAFFLGVYFLCQRTRQERAPQIQNERPSDEATHLLT</sequence>
<evidence type="ECO:0000313" key="9">
    <source>
        <dbReference type="Proteomes" id="UP001652741"/>
    </source>
</evidence>
<dbReference type="PANTHER" id="PTHR23506">
    <property type="entry name" value="GH10249P"/>
    <property type="match status" value="1"/>
</dbReference>
<feature type="compositionally biased region" description="Acidic residues" evidence="6">
    <location>
        <begin position="1"/>
        <end position="11"/>
    </location>
</feature>
<evidence type="ECO:0000256" key="6">
    <source>
        <dbReference type="SAM" id="MobiDB-lite"/>
    </source>
</evidence>
<name>A0A1S3SRD0_SALSA</name>
<dbReference type="Gene3D" id="1.20.1250.20">
    <property type="entry name" value="MFS general substrate transporter like domains"/>
    <property type="match status" value="2"/>
</dbReference>
<dbReference type="AlphaFoldDB" id="A0A1S3SRD0"/>
<feature type="region of interest" description="Disordered" evidence="6">
    <location>
        <begin position="1"/>
        <end position="25"/>
    </location>
</feature>
<feature type="compositionally biased region" description="Polar residues" evidence="6">
    <location>
        <begin position="12"/>
        <end position="25"/>
    </location>
</feature>
<dbReference type="GO" id="GO:0016020">
    <property type="term" value="C:membrane"/>
    <property type="evidence" value="ECO:0007669"/>
    <property type="project" value="UniProtKB-SubCell"/>
</dbReference>
<keyword evidence="5 7" id="KW-0472">Membrane</keyword>
<dbReference type="InterPro" id="IPR036259">
    <property type="entry name" value="MFS_trans_sf"/>
</dbReference>
<dbReference type="GeneID" id="106611325"/>
<feature type="transmembrane region" description="Helical" evidence="7">
    <location>
        <begin position="126"/>
        <end position="147"/>
    </location>
</feature>
<feature type="transmembrane region" description="Helical" evidence="7">
    <location>
        <begin position="237"/>
        <end position="263"/>
    </location>
</feature>
<feature type="transmembrane region" description="Helical" evidence="7">
    <location>
        <begin position="332"/>
        <end position="350"/>
    </location>
</feature>
<evidence type="ECO:0000256" key="4">
    <source>
        <dbReference type="ARBA" id="ARBA00022989"/>
    </source>
</evidence>
<accession>A0A1S3SRD0</accession>
<dbReference type="InterPro" id="IPR020846">
    <property type="entry name" value="MFS_dom"/>
</dbReference>
<keyword evidence="4 7" id="KW-1133">Transmembrane helix</keyword>
<evidence type="ECO:0000259" key="8">
    <source>
        <dbReference type="PROSITE" id="PS50850"/>
    </source>
</evidence>
<comment type="subcellular location">
    <subcellularLocation>
        <location evidence="1">Membrane</location>
        <topology evidence="1">Multi-pass membrane protein</topology>
    </subcellularLocation>
</comment>
<evidence type="ECO:0000256" key="1">
    <source>
        <dbReference type="ARBA" id="ARBA00004141"/>
    </source>
</evidence>
<feature type="transmembrane region" description="Helical" evidence="7">
    <location>
        <begin position="34"/>
        <end position="54"/>
    </location>
</feature>
<evidence type="ECO:0000256" key="7">
    <source>
        <dbReference type="SAM" id="Phobius"/>
    </source>
</evidence>
<proteinExistence type="predicted"/>
<dbReference type="Proteomes" id="UP001652741">
    <property type="component" value="Chromosome ssa09"/>
</dbReference>
<feature type="transmembrane region" description="Helical" evidence="7">
    <location>
        <begin position="101"/>
        <end position="120"/>
    </location>
</feature>
<keyword evidence="3 7" id="KW-0812">Transmembrane</keyword>
<feature type="transmembrane region" description="Helical" evidence="7">
    <location>
        <begin position="436"/>
        <end position="457"/>
    </location>
</feature>
<evidence type="ECO:0000256" key="3">
    <source>
        <dbReference type="ARBA" id="ARBA00022692"/>
    </source>
</evidence>
<dbReference type="InterPro" id="IPR011701">
    <property type="entry name" value="MFS"/>
</dbReference>
<feature type="transmembrane region" description="Helical" evidence="7">
    <location>
        <begin position="362"/>
        <end position="384"/>
    </location>
</feature>
<dbReference type="KEGG" id="sasa:106611325"/>
<dbReference type="InterPro" id="IPR050930">
    <property type="entry name" value="MFS_Vesicular_Transporter"/>
</dbReference>
<protein>
    <submittedName>
        <fullName evidence="10">MFS-type transporter SLC18B1 isoform X1</fullName>
    </submittedName>
</protein>
<feature type="transmembrane region" description="Helical" evidence="7">
    <location>
        <begin position="303"/>
        <end position="320"/>
    </location>
</feature>